<dbReference type="SUPFAM" id="SSF82693">
    <property type="entry name" value="Multidrug efflux transporter AcrB pore domain, PN1, PN2, PC1 and PC2 subdomains"/>
    <property type="match status" value="1"/>
</dbReference>
<comment type="caution">
    <text evidence="2">The sequence shown here is derived from an EMBL/GenBank/DDBJ whole genome shotgun (WGS) entry which is preliminary data.</text>
</comment>
<feature type="non-terminal residue" evidence="2">
    <location>
        <position position="1"/>
    </location>
</feature>
<keyword evidence="1" id="KW-1133">Transmembrane helix</keyword>
<evidence type="ECO:0000313" key="3">
    <source>
        <dbReference type="Proteomes" id="UP001268610"/>
    </source>
</evidence>
<keyword evidence="1" id="KW-0812">Transmembrane</keyword>
<sequence length="153" mass="17026">AALISMFVSLTLDPMLSAIWPEKPEDEKNKGWFQRFLDKCSTAINSLNHVYTRILKFCLRFRLLTLGVAILSLVAAFALAGMIGKEFVPVPDKGELKVQFETPVDSTLQYTEAKVKQVDQILRDFPEVIMTYGSINSLGSAGRNSAVLRVTLT</sequence>
<proteinExistence type="predicted"/>
<feature type="transmembrane region" description="Helical" evidence="1">
    <location>
        <begin position="63"/>
        <end position="83"/>
    </location>
</feature>
<reference evidence="2" key="1">
    <citation type="submission" date="2023-04" db="EMBL/GenBank/DDBJ databases">
        <title>Genomic characterization of faba bean (Vicia faba) microsymbionts in Mexican soils.</title>
        <authorList>
            <person name="Rivera Orduna F.N."/>
            <person name="Guevara-Luna J."/>
            <person name="Yan J."/>
            <person name="Arroyo-Herrera I."/>
            <person name="Li Y."/>
            <person name="Vasquez-Murrieta M.S."/>
            <person name="Wang E.T."/>
        </authorList>
    </citation>
    <scope>NUCLEOTIDE SEQUENCE</scope>
    <source>
        <strain evidence="2">CH26</strain>
    </source>
</reference>
<dbReference type="Gene3D" id="1.20.1640.10">
    <property type="entry name" value="Multidrug efflux transporter AcrB transmembrane domain"/>
    <property type="match status" value="2"/>
</dbReference>
<evidence type="ECO:0000313" key="2">
    <source>
        <dbReference type="EMBL" id="MDR9778256.1"/>
    </source>
</evidence>
<protein>
    <submittedName>
        <fullName evidence="2">Efflux RND transporter permease subunit</fullName>
    </submittedName>
</protein>
<dbReference type="PANTHER" id="PTHR32063">
    <property type="match status" value="1"/>
</dbReference>
<feature type="non-terminal residue" evidence="2">
    <location>
        <position position="153"/>
    </location>
</feature>
<dbReference type="Gene3D" id="3.30.70.1430">
    <property type="entry name" value="Multidrug efflux transporter AcrB pore domain"/>
    <property type="match status" value="1"/>
</dbReference>
<dbReference type="RefSeq" id="WP_310866359.1">
    <property type="nucleotide sequence ID" value="NZ_JAVLSF010000625.1"/>
</dbReference>
<gene>
    <name evidence="2" type="ORF">RJJ65_37595</name>
</gene>
<keyword evidence="1" id="KW-0472">Membrane</keyword>
<dbReference type="GO" id="GO:0005886">
    <property type="term" value="C:plasma membrane"/>
    <property type="evidence" value="ECO:0007669"/>
    <property type="project" value="TreeGrafter"/>
</dbReference>
<dbReference type="GO" id="GO:0042910">
    <property type="term" value="F:xenobiotic transmembrane transporter activity"/>
    <property type="evidence" value="ECO:0007669"/>
    <property type="project" value="TreeGrafter"/>
</dbReference>
<evidence type="ECO:0000256" key="1">
    <source>
        <dbReference type="SAM" id="Phobius"/>
    </source>
</evidence>
<accession>A0AAJ2H5R7</accession>
<dbReference type="InterPro" id="IPR001036">
    <property type="entry name" value="Acrflvin-R"/>
</dbReference>
<dbReference type="EMBL" id="JAVLSF010000625">
    <property type="protein sequence ID" value="MDR9778256.1"/>
    <property type="molecule type" value="Genomic_DNA"/>
</dbReference>
<dbReference type="AlphaFoldDB" id="A0AAJ2H5R7"/>
<name>A0AAJ2H5R7_9HYPH</name>
<dbReference type="Pfam" id="PF00873">
    <property type="entry name" value="ACR_tran"/>
    <property type="match status" value="1"/>
</dbReference>
<organism evidence="2 3">
    <name type="scientific">Rhizobium hidalgonense</name>
    <dbReference type="NCBI Taxonomy" id="1538159"/>
    <lineage>
        <taxon>Bacteria</taxon>
        <taxon>Pseudomonadati</taxon>
        <taxon>Pseudomonadota</taxon>
        <taxon>Alphaproteobacteria</taxon>
        <taxon>Hyphomicrobiales</taxon>
        <taxon>Rhizobiaceae</taxon>
        <taxon>Rhizobium/Agrobacterium group</taxon>
        <taxon>Rhizobium</taxon>
    </lineage>
</organism>
<dbReference type="PANTHER" id="PTHR32063:SF24">
    <property type="entry name" value="CATION EFFLUX SYSTEM (ACRB_ACRD_ACRF FAMILY)"/>
    <property type="match status" value="1"/>
</dbReference>
<dbReference type="Proteomes" id="UP001268610">
    <property type="component" value="Unassembled WGS sequence"/>
</dbReference>